<dbReference type="STRING" id="683228.GA0070617_3204"/>
<organism evidence="5 6">
    <name type="scientific">Micromonospora yangpuensis</name>
    <dbReference type="NCBI Taxonomy" id="683228"/>
    <lineage>
        <taxon>Bacteria</taxon>
        <taxon>Bacillati</taxon>
        <taxon>Actinomycetota</taxon>
        <taxon>Actinomycetes</taxon>
        <taxon>Micromonosporales</taxon>
        <taxon>Micromonosporaceae</taxon>
        <taxon>Micromonospora</taxon>
    </lineage>
</organism>
<keyword evidence="4" id="KW-0812">Transmembrane</keyword>
<accession>A0A1C6UQH7</accession>
<dbReference type="OrthoDB" id="3218134at2"/>
<proteinExistence type="inferred from homology"/>
<evidence type="ECO:0000256" key="3">
    <source>
        <dbReference type="SAM" id="MobiDB-lite"/>
    </source>
</evidence>
<dbReference type="GO" id="GO:0005886">
    <property type="term" value="C:plasma membrane"/>
    <property type="evidence" value="ECO:0007669"/>
    <property type="project" value="TreeGrafter"/>
</dbReference>
<dbReference type="Pfam" id="PF05949">
    <property type="entry name" value="DUF881"/>
    <property type="match status" value="1"/>
</dbReference>
<evidence type="ECO:0000313" key="5">
    <source>
        <dbReference type="EMBL" id="SCL56315.1"/>
    </source>
</evidence>
<dbReference type="EMBL" id="FMIA01000002">
    <property type="protein sequence ID" value="SCL56315.1"/>
    <property type="molecule type" value="Genomic_DNA"/>
</dbReference>
<dbReference type="InterPro" id="IPR010273">
    <property type="entry name" value="DUF881"/>
</dbReference>
<dbReference type="AlphaFoldDB" id="A0A1C6UQH7"/>
<keyword evidence="6" id="KW-1185">Reference proteome</keyword>
<reference evidence="5 6" key="1">
    <citation type="submission" date="2016-06" db="EMBL/GenBank/DDBJ databases">
        <authorList>
            <person name="Kjaerup R.B."/>
            <person name="Dalgaard T.S."/>
            <person name="Juul-Madsen H.R."/>
        </authorList>
    </citation>
    <scope>NUCLEOTIDE SEQUENCE [LARGE SCALE GENOMIC DNA]</scope>
    <source>
        <strain evidence="5 6">DSM 45577</strain>
    </source>
</reference>
<dbReference type="PANTHER" id="PTHR37313">
    <property type="entry name" value="UPF0749 PROTEIN RV1825"/>
    <property type="match status" value="1"/>
</dbReference>
<evidence type="ECO:0000256" key="4">
    <source>
        <dbReference type="SAM" id="Phobius"/>
    </source>
</evidence>
<keyword evidence="4" id="KW-1133">Transmembrane helix</keyword>
<protein>
    <submittedName>
        <fullName evidence="5">Uncharacterized conserved protein YlxW, UPF0749 family</fullName>
    </submittedName>
</protein>
<comment type="similarity">
    <text evidence="1">Belongs to the UPF0749 family.</text>
</comment>
<feature type="region of interest" description="Disordered" evidence="3">
    <location>
        <begin position="270"/>
        <end position="312"/>
    </location>
</feature>
<sequence>MTGPAGEDREPATERVYVPDFLTELFRNPLDPGYAEAAARPRPTGGVGWSARLVSVVVLVALGFLFAVAYRQTVAEEPGRSQARAGLVEQINQRQQQSDELTTRADELRDEVTRLRGLALSGSDAARLRELEAGTGVGRVRGDGVVVRLADPPENPNAVTGGDGANGPDRVIYSDLQRVANGLWGVGAEAVAINGQRLTATSTIRSAGDAILVDFRPVTGPYEVSAIGGRDLRQRFEDSTTAALMRRVADTTGISFGVRTARELTLPAAAEPRLRYARPPVSPGPSPTAADERTSPESSDARTSPSPSGGGR</sequence>
<keyword evidence="4" id="KW-0472">Membrane</keyword>
<keyword evidence="2" id="KW-0175">Coiled coil</keyword>
<dbReference type="Gene3D" id="3.30.70.1880">
    <property type="entry name" value="Protein of unknown function DUF881"/>
    <property type="match status" value="1"/>
</dbReference>
<feature type="compositionally biased region" description="Polar residues" evidence="3">
    <location>
        <begin position="296"/>
        <end position="312"/>
    </location>
</feature>
<evidence type="ECO:0000256" key="2">
    <source>
        <dbReference type="SAM" id="Coils"/>
    </source>
</evidence>
<feature type="transmembrane region" description="Helical" evidence="4">
    <location>
        <begin position="49"/>
        <end position="70"/>
    </location>
</feature>
<feature type="coiled-coil region" evidence="2">
    <location>
        <begin position="91"/>
        <end position="118"/>
    </location>
</feature>
<dbReference type="RefSeq" id="WP_091438461.1">
    <property type="nucleotide sequence ID" value="NZ_BMMJ01000005.1"/>
</dbReference>
<evidence type="ECO:0000256" key="1">
    <source>
        <dbReference type="ARBA" id="ARBA00009108"/>
    </source>
</evidence>
<dbReference type="Proteomes" id="UP000198937">
    <property type="component" value="Unassembled WGS sequence"/>
</dbReference>
<evidence type="ECO:0000313" key="6">
    <source>
        <dbReference type="Proteomes" id="UP000198937"/>
    </source>
</evidence>
<dbReference type="PANTHER" id="PTHR37313:SF1">
    <property type="entry name" value="UPF0749 PROTEIN RV1823"/>
    <property type="match status" value="1"/>
</dbReference>
<name>A0A1C6UQH7_9ACTN</name>
<gene>
    <name evidence="5" type="ORF">GA0070617_3204</name>
</gene>